<feature type="compositionally biased region" description="Basic and acidic residues" evidence="1">
    <location>
        <begin position="230"/>
        <end position="239"/>
    </location>
</feature>
<keyword evidence="3" id="KW-1185">Reference proteome</keyword>
<comment type="caution">
    <text evidence="2">The sequence shown here is derived from an EMBL/GenBank/DDBJ whole genome shotgun (WGS) entry which is preliminary data.</text>
</comment>
<feature type="region of interest" description="Disordered" evidence="1">
    <location>
        <begin position="207"/>
        <end position="239"/>
    </location>
</feature>
<evidence type="ECO:0000313" key="3">
    <source>
        <dbReference type="Proteomes" id="UP000735302"/>
    </source>
</evidence>
<gene>
    <name evidence="2" type="ORF">PoB_002264900</name>
</gene>
<evidence type="ECO:0000313" key="2">
    <source>
        <dbReference type="EMBL" id="GFN96143.1"/>
    </source>
</evidence>
<reference evidence="2 3" key="1">
    <citation type="journal article" date="2021" name="Elife">
        <title>Chloroplast acquisition without the gene transfer in kleptoplastic sea slugs, Plakobranchus ocellatus.</title>
        <authorList>
            <person name="Maeda T."/>
            <person name="Takahashi S."/>
            <person name="Yoshida T."/>
            <person name="Shimamura S."/>
            <person name="Takaki Y."/>
            <person name="Nagai Y."/>
            <person name="Toyoda A."/>
            <person name="Suzuki Y."/>
            <person name="Arimoto A."/>
            <person name="Ishii H."/>
            <person name="Satoh N."/>
            <person name="Nishiyama T."/>
            <person name="Hasebe M."/>
            <person name="Maruyama T."/>
            <person name="Minagawa J."/>
            <person name="Obokata J."/>
            <person name="Shigenobu S."/>
        </authorList>
    </citation>
    <scope>NUCLEOTIDE SEQUENCE [LARGE SCALE GENOMIC DNA]</scope>
</reference>
<proteinExistence type="predicted"/>
<protein>
    <submittedName>
        <fullName evidence="2">Uncharacterized protein</fullName>
    </submittedName>
</protein>
<dbReference type="Proteomes" id="UP000735302">
    <property type="component" value="Unassembled WGS sequence"/>
</dbReference>
<sequence length="266" mass="29736">MNRNLSKQLKQARHSRFCSRFRHVLHSRLSSEANFSCTCVVLASPTFLCRAPFSSTLKFSSTCYRLHRSSRAPALSSPSKFSSTCVVVSIKVLKHVCCRLHQSSRARVLSSPSKFSSTCVVVSTKVLEHVCYRLYQSSRARVLSPSKFSSTCVIISIEVLEHVCYRLHQSSRARVLSPSKFSKFSSSCVIISIKVLEHVCYRLHRSSRAPRPQQGDLRLSGPPSGQGADDGARTPDRRFPADLRADSLATVNHELKNLRRPSIVLS</sequence>
<name>A0AAV3ZQJ2_9GAST</name>
<accession>A0AAV3ZQJ2</accession>
<organism evidence="2 3">
    <name type="scientific">Plakobranchus ocellatus</name>
    <dbReference type="NCBI Taxonomy" id="259542"/>
    <lineage>
        <taxon>Eukaryota</taxon>
        <taxon>Metazoa</taxon>
        <taxon>Spiralia</taxon>
        <taxon>Lophotrochozoa</taxon>
        <taxon>Mollusca</taxon>
        <taxon>Gastropoda</taxon>
        <taxon>Heterobranchia</taxon>
        <taxon>Euthyneura</taxon>
        <taxon>Panpulmonata</taxon>
        <taxon>Sacoglossa</taxon>
        <taxon>Placobranchoidea</taxon>
        <taxon>Plakobranchidae</taxon>
        <taxon>Plakobranchus</taxon>
    </lineage>
</organism>
<dbReference type="EMBL" id="BLXT01002663">
    <property type="protein sequence ID" value="GFN96143.1"/>
    <property type="molecule type" value="Genomic_DNA"/>
</dbReference>
<evidence type="ECO:0000256" key="1">
    <source>
        <dbReference type="SAM" id="MobiDB-lite"/>
    </source>
</evidence>
<dbReference type="AlphaFoldDB" id="A0AAV3ZQJ2"/>